<dbReference type="InterPro" id="IPR009057">
    <property type="entry name" value="Homeodomain-like_sf"/>
</dbReference>
<dbReference type="PANTHER" id="PTHR30055:SF243">
    <property type="entry name" value="HTH-TYPE TRANSCRIPTIONAL REGULATOR RV1816"/>
    <property type="match status" value="1"/>
</dbReference>
<keyword evidence="3" id="KW-0804">Transcription</keyword>
<keyword evidence="1" id="KW-0805">Transcription regulation</keyword>
<dbReference type="EMBL" id="JACHNH010000001">
    <property type="protein sequence ID" value="MBB4764790.1"/>
    <property type="molecule type" value="Genomic_DNA"/>
</dbReference>
<dbReference type="GO" id="GO:0000976">
    <property type="term" value="F:transcription cis-regulatory region binding"/>
    <property type="evidence" value="ECO:0007669"/>
    <property type="project" value="TreeGrafter"/>
</dbReference>
<dbReference type="InterPro" id="IPR025996">
    <property type="entry name" value="MT1864/Rv1816-like_C"/>
</dbReference>
<comment type="caution">
    <text evidence="6">The sequence shown here is derived from an EMBL/GenBank/DDBJ whole genome shotgun (WGS) entry which is preliminary data.</text>
</comment>
<reference evidence="6 7" key="1">
    <citation type="submission" date="2020-08" db="EMBL/GenBank/DDBJ databases">
        <title>Sequencing the genomes of 1000 actinobacteria strains.</title>
        <authorList>
            <person name="Klenk H.-P."/>
        </authorList>
    </citation>
    <scope>NUCLEOTIDE SEQUENCE [LARGE SCALE GENOMIC DNA]</scope>
    <source>
        <strain evidence="6 7">DSM 43149</strain>
    </source>
</reference>
<evidence type="ECO:0000313" key="7">
    <source>
        <dbReference type="Proteomes" id="UP000578112"/>
    </source>
</evidence>
<dbReference type="Pfam" id="PF13305">
    <property type="entry name" value="TetR_C_33"/>
    <property type="match status" value="1"/>
</dbReference>
<dbReference type="Pfam" id="PF00440">
    <property type="entry name" value="TetR_N"/>
    <property type="match status" value="1"/>
</dbReference>
<evidence type="ECO:0000256" key="2">
    <source>
        <dbReference type="ARBA" id="ARBA00023125"/>
    </source>
</evidence>
<dbReference type="SUPFAM" id="SSF46689">
    <property type="entry name" value="Homeodomain-like"/>
    <property type="match status" value="1"/>
</dbReference>
<keyword evidence="7" id="KW-1185">Reference proteome</keyword>
<dbReference type="Proteomes" id="UP000578112">
    <property type="component" value="Unassembled WGS sequence"/>
</dbReference>
<evidence type="ECO:0000256" key="1">
    <source>
        <dbReference type="ARBA" id="ARBA00023015"/>
    </source>
</evidence>
<evidence type="ECO:0000259" key="5">
    <source>
        <dbReference type="PROSITE" id="PS50977"/>
    </source>
</evidence>
<dbReference type="RefSeq" id="WP_184995941.1">
    <property type="nucleotide sequence ID" value="NZ_BOMK01000003.1"/>
</dbReference>
<dbReference type="SUPFAM" id="SSF48498">
    <property type="entry name" value="Tetracyclin repressor-like, C-terminal domain"/>
    <property type="match status" value="1"/>
</dbReference>
<evidence type="ECO:0000256" key="3">
    <source>
        <dbReference type="ARBA" id="ARBA00023163"/>
    </source>
</evidence>
<gene>
    <name evidence="6" type="ORF">BJ971_005346</name>
</gene>
<dbReference type="PANTHER" id="PTHR30055">
    <property type="entry name" value="HTH-TYPE TRANSCRIPTIONAL REGULATOR RUTR"/>
    <property type="match status" value="1"/>
</dbReference>
<dbReference type="InterPro" id="IPR036271">
    <property type="entry name" value="Tet_transcr_reg_TetR-rel_C_sf"/>
</dbReference>
<dbReference type="GO" id="GO:0003700">
    <property type="term" value="F:DNA-binding transcription factor activity"/>
    <property type="evidence" value="ECO:0007669"/>
    <property type="project" value="TreeGrafter"/>
</dbReference>
<dbReference type="PROSITE" id="PS50977">
    <property type="entry name" value="HTH_TETR_2"/>
    <property type="match status" value="1"/>
</dbReference>
<evidence type="ECO:0000256" key="4">
    <source>
        <dbReference type="PROSITE-ProRule" id="PRU00335"/>
    </source>
</evidence>
<proteinExistence type="predicted"/>
<dbReference type="Gene3D" id="1.10.357.10">
    <property type="entry name" value="Tetracycline Repressor, domain 2"/>
    <property type="match status" value="1"/>
</dbReference>
<sequence>MTGKGLRERRREELLGDLRAIAQRHLTENGAAALSLRAVAREAGIAVSALYRYFPDRDGLLTDLLVRAFDQQADAVEQAGAAAAGPAVALTDGLHAYRRWSVAHPAEFGLAYGTPVPGYRAPGEQTIRAGARVGDFLHHLLVTAYDQDLVDRAAVARREARLRPETVEQLTVLRRRRGYGGPVALTALAMDTFVTVHGFVAMEVFGQLRPVTPDAAGYFDEIVEAQLRAIGLTGAAATPVEP</sequence>
<dbReference type="InterPro" id="IPR001647">
    <property type="entry name" value="HTH_TetR"/>
</dbReference>
<evidence type="ECO:0000313" key="6">
    <source>
        <dbReference type="EMBL" id="MBB4764790.1"/>
    </source>
</evidence>
<name>A0A7W7I1R2_9ACTN</name>
<dbReference type="AlphaFoldDB" id="A0A7W7I1R2"/>
<organism evidence="6 7">
    <name type="scientific">Actinoplanes digitatis</name>
    <dbReference type="NCBI Taxonomy" id="1868"/>
    <lineage>
        <taxon>Bacteria</taxon>
        <taxon>Bacillati</taxon>
        <taxon>Actinomycetota</taxon>
        <taxon>Actinomycetes</taxon>
        <taxon>Micromonosporales</taxon>
        <taxon>Micromonosporaceae</taxon>
        <taxon>Actinoplanes</taxon>
    </lineage>
</organism>
<protein>
    <submittedName>
        <fullName evidence="6">AcrR family transcriptional regulator</fullName>
    </submittedName>
</protein>
<keyword evidence="2 4" id="KW-0238">DNA-binding</keyword>
<feature type="DNA-binding region" description="H-T-H motif" evidence="4">
    <location>
        <begin position="35"/>
        <end position="54"/>
    </location>
</feature>
<dbReference type="InterPro" id="IPR050109">
    <property type="entry name" value="HTH-type_TetR-like_transc_reg"/>
</dbReference>
<accession>A0A7W7I1R2</accession>
<feature type="domain" description="HTH tetR-type" evidence="5">
    <location>
        <begin position="12"/>
        <end position="72"/>
    </location>
</feature>